<evidence type="ECO:0000313" key="7">
    <source>
        <dbReference type="Proteomes" id="UP000094527"/>
    </source>
</evidence>
<gene>
    <name evidence="6" type="ORF">Ocin01_00288</name>
</gene>
<dbReference type="GO" id="GO:0031624">
    <property type="term" value="F:ubiquitin conjugating enzyme binding"/>
    <property type="evidence" value="ECO:0007669"/>
    <property type="project" value="TreeGrafter"/>
</dbReference>
<dbReference type="STRING" id="48709.A0A1D2NM84"/>
<evidence type="ECO:0000313" key="6">
    <source>
        <dbReference type="EMBL" id="ODN06374.1"/>
    </source>
</evidence>
<evidence type="ECO:0000256" key="3">
    <source>
        <dbReference type="ARBA" id="ARBA00022833"/>
    </source>
</evidence>
<dbReference type="GO" id="GO:0008270">
    <property type="term" value="F:zinc ion binding"/>
    <property type="evidence" value="ECO:0007669"/>
    <property type="project" value="UniProtKB-KW"/>
</dbReference>
<evidence type="ECO:0000256" key="1">
    <source>
        <dbReference type="ARBA" id="ARBA00022723"/>
    </source>
</evidence>
<keyword evidence="1" id="KW-0479">Metal-binding</keyword>
<organism evidence="6 7">
    <name type="scientific">Orchesella cincta</name>
    <name type="common">Springtail</name>
    <name type="synonym">Podura cincta</name>
    <dbReference type="NCBI Taxonomy" id="48709"/>
    <lineage>
        <taxon>Eukaryota</taxon>
        <taxon>Metazoa</taxon>
        <taxon>Ecdysozoa</taxon>
        <taxon>Arthropoda</taxon>
        <taxon>Hexapoda</taxon>
        <taxon>Collembola</taxon>
        <taxon>Entomobryomorpha</taxon>
        <taxon>Entomobryoidea</taxon>
        <taxon>Orchesellidae</taxon>
        <taxon>Orchesellinae</taxon>
        <taxon>Orchesella</taxon>
    </lineage>
</organism>
<dbReference type="PANTHER" id="PTHR45877">
    <property type="entry name" value="E3 UBIQUITIN-PROTEIN LIGASE SIAH2"/>
    <property type="match status" value="1"/>
</dbReference>
<dbReference type="InterPro" id="IPR008974">
    <property type="entry name" value="TRAF-like"/>
</dbReference>
<dbReference type="AlphaFoldDB" id="A0A1D2NM84"/>
<accession>A0A1D2NM84</accession>
<dbReference type="PANTHER" id="PTHR45877:SF2">
    <property type="entry name" value="E3 UBIQUITIN-PROTEIN LIGASE SINA-RELATED"/>
    <property type="match status" value="1"/>
</dbReference>
<protein>
    <submittedName>
        <fullName evidence="6">E3 ubiquitin-protein ligase Siah1</fullName>
    </submittedName>
</protein>
<sequence>MLDDNTQDTTTMAVRNSTVVAMAETTVMDDSLSLSEVSVDSEPTAMKINAEDTEIRKMLECPVCYDVILPPITLCSSGHSVCNFCKENLRTCPSCRGRFTTIRNLFAENFLDKCLLRCKYKDSGCGVILPGRELSAHYETCNYRPLLCRECDKEIPYDMYLDHLRNVEKIDTQNAFECSTGFEIEDEELGPRQDDGPRVSVWEPTWIHCNGNDFFCFLETQSSYWWIWVGAMAPEEVCKKYVCSIMVWNREAKTELKYVGPIHPIRSRPEEVLESGKCLIFLDANLKNFMYKGGIDVLVRIDTEYQPPKNCKGAFVKSPLTFGKIPSENVNGPSRANRVQMNRLVPRNLSHDLSLYDDGLPAEDVQALAVVPEEAGPLIEFIPTAQPAPASLNEE</sequence>
<dbReference type="OrthoDB" id="8182903at2759"/>
<dbReference type="EMBL" id="LJIJ01000006">
    <property type="protein sequence ID" value="ODN06374.1"/>
    <property type="molecule type" value="Genomic_DNA"/>
</dbReference>
<feature type="domain" description="RING-type" evidence="5">
    <location>
        <begin position="61"/>
        <end position="96"/>
    </location>
</feature>
<dbReference type="SUPFAM" id="SSF57850">
    <property type="entry name" value="RING/U-box"/>
    <property type="match status" value="1"/>
</dbReference>
<keyword evidence="3" id="KW-0862">Zinc</keyword>
<dbReference type="UniPathway" id="UPA00143"/>
<dbReference type="SUPFAM" id="SSF49599">
    <property type="entry name" value="TRAF domain-like"/>
    <property type="match status" value="1"/>
</dbReference>
<dbReference type="Gene3D" id="3.30.40.10">
    <property type="entry name" value="Zinc/RING finger domain, C3HC4 (zinc finger)"/>
    <property type="match status" value="2"/>
</dbReference>
<dbReference type="GO" id="GO:0043161">
    <property type="term" value="P:proteasome-mediated ubiquitin-dependent protein catabolic process"/>
    <property type="evidence" value="ECO:0007669"/>
    <property type="project" value="TreeGrafter"/>
</dbReference>
<comment type="caution">
    <text evidence="6">The sequence shown here is derived from an EMBL/GenBank/DDBJ whole genome shotgun (WGS) entry which is preliminary data.</text>
</comment>
<dbReference type="Proteomes" id="UP000094527">
    <property type="component" value="Unassembled WGS sequence"/>
</dbReference>
<proteinExistence type="predicted"/>
<dbReference type="InterPro" id="IPR013083">
    <property type="entry name" value="Znf_RING/FYVE/PHD"/>
</dbReference>
<keyword evidence="7" id="KW-1185">Reference proteome</keyword>
<dbReference type="Gene3D" id="2.60.210.10">
    <property type="entry name" value="Apoptosis, Tumor Necrosis Factor Receptor Associated Protein 2, Chain A"/>
    <property type="match status" value="1"/>
</dbReference>
<dbReference type="InterPro" id="IPR004162">
    <property type="entry name" value="SINA-like_animal"/>
</dbReference>
<dbReference type="Pfam" id="PF21362">
    <property type="entry name" value="Sina_RING"/>
    <property type="match status" value="1"/>
</dbReference>
<dbReference type="GO" id="GO:0061630">
    <property type="term" value="F:ubiquitin protein ligase activity"/>
    <property type="evidence" value="ECO:0007669"/>
    <property type="project" value="TreeGrafter"/>
</dbReference>
<dbReference type="PROSITE" id="PS50089">
    <property type="entry name" value="ZF_RING_2"/>
    <property type="match status" value="1"/>
</dbReference>
<dbReference type="OMA" id="RIDTEYQ"/>
<evidence type="ECO:0000259" key="5">
    <source>
        <dbReference type="PROSITE" id="PS50089"/>
    </source>
</evidence>
<evidence type="ECO:0000256" key="4">
    <source>
        <dbReference type="PROSITE-ProRule" id="PRU00175"/>
    </source>
</evidence>
<dbReference type="InterPro" id="IPR049548">
    <property type="entry name" value="Sina-like_RING"/>
</dbReference>
<reference evidence="6 7" key="1">
    <citation type="journal article" date="2016" name="Genome Biol. Evol.">
        <title>Gene Family Evolution Reflects Adaptation to Soil Environmental Stressors in the Genome of the Collembolan Orchesella cincta.</title>
        <authorList>
            <person name="Faddeeva-Vakhrusheva A."/>
            <person name="Derks M.F."/>
            <person name="Anvar S.Y."/>
            <person name="Agamennone V."/>
            <person name="Suring W."/>
            <person name="Smit S."/>
            <person name="van Straalen N.M."/>
            <person name="Roelofs D."/>
        </authorList>
    </citation>
    <scope>NUCLEOTIDE SEQUENCE [LARGE SCALE GENOMIC DNA]</scope>
    <source>
        <tissue evidence="6">Mixed pool</tissue>
    </source>
</reference>
<name>A0A1D2NM84_ORCCI</name>
<dbReference type="GO" id="GO:0016567">
    <property type="term" value="P:protein ubiquitination"/>
    <property type="evidence" value="ECO:0007669"/>
    <property type="project" value="UniProtKB-UniPathway"/>
</dbReference>
<keyword evidence="2 4" id="KW-0863">Zinc-finger</keyword>
<evidence type="ECO:0000256" key="2">
    <source>
        <dbReference type="ARBA" id="ARBA00022771"/>
    </source>
</evidence>
<dbReference type="InterPro" id="IPR001841">
    <property type="entry name" value="Znf_RING"/>
</dbReference>
<dbReference type="GO" id="GO:0005737">
    <property type="term" value="C:cytoplasm"/>
    <property type="evidence" value="ECO:0007669"/>
    <property type="project" value="TreeGrafter"/>
</dbReference>